<dbReference type="InterPro" id="IPR013888">
    <property type="entry name" value="RNase_P_Rpm2_mt"/>
</dbReference>
<proteinExistence type="predicted"/>
<dbReference type="GO" id="GO:0007005">
    <property type="term" value="P:mitochondrion organization"/>
    <property type="evidence" value="ECO:0007669"/>
    <property type="project" value="EnsemblFungi"/>
</dbReference>
<dbReference type="GO" id="GO:0005634">
    <property type="term" value="C:nucleus"/>
    <property type="evidence" value="ECO:0007669"/>
    <property type="project" value="EnsemblFungi"/>
</dbReference>
<dbReference type="GO" id="GO:0004526">
    <property type="term" value="F:ribonuclease P activity"/>
    <property type="evidence" value="ECO:0007669"/>
    <property type="project" value="EnsemblFungi"/>
</dbReference>
<gene>
    <name evidence="1" type="primary">NCAS0C00160</name>
    <name evidence="1" type="ordered locus">NCAS_0C00160</name>
</gene>
<sequence length="1202" mass="138507">MAFKSIKYKLGSKGYHRQATSFFDSSYNYLRQNQAVFHLDGSAPYPNGSGNQPHPVVVANTNFNLVDDVLYKDNQNQLQPLFNGQFTTIQNQSTTTTPMTAVATTSQTVRQTAQNKKFGIIKKQNQNVLSLNEKLAKRLYSTTITTSTLLDGKLIIDDSKIPINETEPTPSENDFPWEKDTELSLNKNTFLNTHINEITKCYQNGDLNKINSLYHSLKRNNVIPPMGIYEVVLNSIAERKLDENDLDNKMFEMLTCYQDILSNKMKPSAIVYNILLNSLFKSSILAIQSRNRNGSDFFKIAIELFKTVTTTSNIQLDRDVISHTLLAVNLYPGYISINELITFLNSSPFVTKNIFYYVSLINYSRLSGNNPLIKELFQDFQMGLQTEENSKTNILHEDRVKVEASVISGLVETGDLEMASSLLNTLINQIRDTNGLSSDISLLLSSFLISMSKIDPSKAYQMWMTFHQQQWIPEFSYEFYLQQMVNSFQDWNITKTIYDYIFPMDRSFNTKREQLEDYILYPMNMDLVLNSLMDYALQLNDTEIIMKLIEESKIKSFTFEASLYPLIFKYLKEGINYPEEYILQFIEAHGKLFDPSTTVALNFMNSITDAFSSQTLLRKIAEMPFFIENLRDLTFEIPPSYSGKRDEFQNRFRGVMKIIENIWITPKTIESYPNILEIYAILLTKLFNAELIPILPHAPSFLNNFVNDSITHFNKLIKNYMVFNLDPSVLPTIVPEVVKLVETYDAEEGDPTIDSYFINPQSRDSTGALNLGGALRNSFKAGLKEYKKYLDMGHTFSYDTYKTLIANRYLDKEIIIRSFETVPDFEETKKLANLIVKQCNLKQIDELIIPHPLFKDKILPLLNPISLLKLAKYTASVKEFISVINFPHNFKSISSQVEFHETIAFLYKKLFVDLKDYSTIIEYNEVCPIVDLEILLLSCIRSGTYEQFEVFFNKYKNSPELKGKVSTIEAKYLINLQEIDSAIKLLETNECSSERSIDLMTFALFLKSFTEDVRSDNASKKVMTTLQLANLLSSQNSFAHLLSVYEVVINGKPANSHHFLTDPSANVIILDQMLNNLHDALQFIDCHDTIAREMLSNKMKIFFRFKALLKLPQFKMQDMEMLIHIWSVTKPHEIVCLFNNIFETIRLNPALRRINLSNDLMFDYTPTGLETVLNHIETSFEDTKDEEGLRKMEKLKVFIKKN</sequence>
<organism evidence="1 2">
    <name type="scientific">Naumovozyma castellii</name>
    <name type="common">Yeast</name>
    <name type="synonym">Saccharomyces castellii</name>
    <dbReference type="NCBI Taxonomy" id="27288"/>
    <lineage>
        <taxon>Eukaryota</taxon>
        <taxon>Fungi</taxon>
        <taxon>Dikarya</taxon>
        <taxon>Ascomycota</taxon>
        <taxon>Saccharomycotina</taxon>
        <taxon>Saccharomycetes</taxon>
        <taxon>Saccharomycetales</taxon>
        <taxon>Saccharomycetaceae</taxon>
        <taxon>Naumovozyma</taxon>
    </lineage>
</organism>
<dbReference type="Gene3D" id="1.25.40.10">
    <property type="entry name" value="Tetratricopeptide repeat domain"/>
    <property type="match status" value="1"/>
</dbReference>
<dbReference type="InterPro" id="IPR011990">
    <property type="entry name" value="TPR-like_helical_dom_sf"/>
</dbReference>
<name>G0VBZ9_NAUCA</name>
<dbReference type="GO" id="GO:0045944">
    <property type="term" value="P:positive regulation of transcription by RNA polymerase II"/>
    <property type="evidence" value="ECO:0007669"/>
    <property type="project" value="EnsemblFungi"/>
</dbReference>
<dbReference type="FunCoup" id="G0VBZ9">
    <property type="interactions" value="319"/>
</dbReference>
<accession>G0VBZ9</accession>
<evidence type="ECO:0000313" key="1">
    <source>
        <dbReference type="EMBL" id="CCC69006.1"/>
    </source>
</evidence>
<dbReference type="KEGG" id="ncs:NCAS_0C00160"/>
<dbReference type="GO" id="GO:0097745">
    <property type="term" value="P:mitochondrial tRNA 5'-end processing"/>
    <property type="evidence" value="ECO:0007669"/>
    <property type="project" value="EnsemblFungi"/>
</dbReference>
<dbReference type="GO" id="GO:0005759">
    <property type="term" value="C:mitochondrial matrix"/>
    <property type="evidence" value="ECO:0007669"/>
    <property type="project" value="EnsemblFungi"/>
</dbReference>
<dbReference type="GO" id="GO:0006397">
    <property type="term" value="P:mRNA processing"/>
    <property type="evidence" value="ECO:0007669"/>
    <property type="project" value="EnsemblFungi"/>
</dbReference>
<dbReference type="RefSeq" id="XP_003675375.1">
    <property type="nucleotide sequence ID" value="XM_003675327.1"/>
</dbReference>
<dbReference type="GO" id="GO:0001682">
    <property type="term" value="P:tRNA 5'-leader removal"/>
    <property type="evidence" value="ECO:0007669"/>
    <property type="project" value="EnsemblFungi"/>
</dbReference>
<dbReference type="GO" id="GO:0030678">
    <property type="term" value="C:mitochondrial ribonuclease P complex"/>
    <property type="evidence" value="ECO:0007669"/>
    <property type="project" value="EnsemblFungi"/>
</dbReference>
<evidence type="ECO:0000313" key="2">
    <source>
        <dbReference type="Proteomes" id="UP000001640"/>
    </source>
</evidence>
<dbReference type="Proteomes" id="UP000001640">
    <property type="component" value="Chromosome 3"/>
</dbReference>
<dbReference type="STRING" id="1064592.G0VBZ9"/>
<dbReference type="Pfam" id="PF08579">
    <property type="entry name" value="RPM2"/>
    <property type="match status" value="1"/>
</dbReference>
<dbReference type="GO" id="GO:0002181">
    <property type="term" value="P:cytoplasmic translation"/>
    <property type="evidence" value="ECO:0007669"/>
    <property type="project" value="EnsemblFungi"/>
</dbReference>
<protein>
    <submittedName>
        <fullName evidence="1">Uncharacterized protein</fullName>
    </submittedName>
</protein>
<dbReference type="eggNOG" id="ENOG502S4M0">
    <property type="taxonomic scope" value="Eukaryota"/>
</dbReference>
<reference key="2">
    <citation type="submission" date="2011-08" db="EMBL/GenBank/DDBJ databases">
        <title>Genome sequence of Naumovozyma castellii.</title>
        <authorList>
            <person name="Gordon J.L."/>
            <person name="Armisen D."/>
            <person name="Proux-Wera E."/>
            <person name="OhEigeartaigh S.S."/>
            <person name="Byrne K.P."/>
            <person name="Wolfe K.H."/>
        </authorList>
    </citation>
    <scope>NUCLEOTIDE SEQUENCE</scope>
    <source>
        <strain>Type strain:CBS 4309</strain>
    </source>
</reference>
<dbReference type="GeneID" id="96902592"/>
<dbReference type="OrthoDB" id="185373at2759"/>
<dbReference type="AlphaFoldDB" id="G0VBZ9"/>
<dbReference type="EMBL" id="HE576754">
    <property type="protein sequence ID" value="CCC69006.1"/>
    <property type="molecule type" value="Genomic_DNA"/>
</dbReference>
<dbReference type="HOGENOM" id="CLU_270952_0_0_1"/>
<dbReference type="InParanoid" id="G0VBZ9"/>
<dbReference type="OMA" id="GDWDKSY"/>
<reference evidence="1 2" key="1">
    <citation type="journal article" date="2011" name="Proc. Natl. Acad. Sci. U.S.A.">
        <title>Evolutionary erosion of yeast sex chromosomes by mating-type switching accidents.</title>
        <authorList>
            <person name="Gordon J.L."/>
            <person name="Armisen D."/>
            <person name="Proux-Wera E."/>
            <person name="Oheigeartaigh S.S."/>
            <person name="Byrne K.P."/>
            <person name="Wolfe K.H."/>
        </authorList>
    </citation>
    <scope>NUCLEOTIDE SEQUENCE [LARGE SCALE GENOMIC DNA]</scope>
    <source>
        <strain evidence="2">ATCC 76901 / BCRC 22586 / CBS 4309 / NBRC 1992 / NRRL Y-12630</strain>
    </source>
</reference>
<keyword evidence="2" id="KW-1185">Reference proteome</keyword>